<proteinExistence type="predicted"/>
<dbReference type="EMBL" id="CM023488">
    <property type="protein sequence ID" value="KAH6924259.1"/>
    <property type="molecule type" value="Genomic_DNA"/>
</dbReference>
<reference evidence="1" key="1">
    <citation type="submission" date="2020-05" db="EMBL/GenBank/DDBJ databases">
        <title>Large-scale comparative analyses of tick genomes elucidate their genetic diversity and vector capacities.</title>
        <authorList>
            <person name="Jia N."/>
            <person name="Wang J."/>
            <person name="Shi W."/>
            <person name="Du L."/>
            <person name="Sun Y."/>
            <person name="Zhan W."/>
            <person name="Jiang J."/>
            <person name="Wang Q."/>
            <person name="Zhang B."/>
            <person name="Ji P."/>
            <person name="Sakyi L.B."/>
            <person name="Cui X."/>
            <person name="Yuan T."/>
            <person name="Jiang B."/>
            <person name="Yang W."/>
            <person name="Lam T.T.-Y."/>
            <person name="Chang Q."/>
            <person name="Ding S."/>
            <person name="Wang X."/>
            <person name="Zhu J."/>
            <person name="Ruan X."/>
            <person name="Zhao L."/>
            <person name="Wei J."/>
            <person name="Que T."/>
            <person name="Du C."/>
            <person name="Cheng J."/>
            <person name="Dai P."/>
            <person name="Han X."/>
            <person name="Huang E."/>
            <person name="Gao Y."/>
            <person name="Liu J."/>
            <person name="Shao H."/>
            <person name="Ye R."/>
            <person name="Li L."/>
            <person name="Wei W."/>
            <person name="Wang X."/>
            <person name="Wang C."/>
            <person name="Yang T."/>
            <person name="Huo Q."/>
            <person name="Li W."/>
            <person name="Guo W."/>
            <person name="Chen H."/>
            <person name="Zhou L."/>
            <person name="Ni X."/>
            <person name="Tian J."/>
            <person name="Zhou Y."/>
            <person name="Sheng Y."/>
            <person name="Liu T."/>
            <person name="Pan Y."/>
            <person name="Xia L."/>
            <person name="Li J."/>
            <person name="Zhao F."/>
            <person name="Cao W."/>
        </authorList>
    </citation>
    <scope>NUCLEOTIDE SEQUENCE</scope>
    <source>
        <strain evidence="1">Hyas-2018</strain>
    </source>
</reference>
<dbReference type="Proteomes" id="UP000821845">
    <property type="component" value="Chromosome 8"/>
</dbReference>
<gene>
    <name evidence="1" type="ORF">HPB50_014528</name>
</gene>
<evidence type="ECO:0000313" key="1">
    <source>
        <dbReference type="EMBL" id="KAH6924259.1"/>
    </source>
</evidence>
<name>A0ACB7RS35_HYAAI</name>
<sequence>MAAEHDDTLRLTIRSASITALFVLSSAFARATGDDREGARGPSEARSYLMHDLELSSTLWQTLSSSTASASGLAVTLRDAPLRPRFSREQALLELQFTGDTTHGLRLALEGAQRKLRLRSTDVARRGGIVNGTSSPTSSAVDVDGVPQEVVLLFTAAEGPRDPMPNTDVHVFLDCQVQEQLSLSLPLREMARQSTGLMVYRDKRIKVSTARDVTLRNALSKASTSCGRREALTTPSAAMPSRSGGGGGGGGSASSRMAMTSEGGVHGDEVPGDTNFRGDIGRLATRALVDLIDMLSVSSGFIILTAASLLTLKHPESKKVIEVQTRALLMLTETLSRCHLCQRRPPGEDMVINVGATPATCADRPCFPGVLCVDMPHRDYRCGPCPSGYTGDGVRCQPNDRCTQEKPCFPGVTCRNAPGGDYHCGPCPEGFHGNGTHCEDVDECAEAEPCFQDVACLNEFPGFRCGPCPRGFEGGEHRGVGLVFARGSRQQCRDVDECADGRNGGCVPNSRCINTPGSRLCGECMPGYLGNQTSGCHPRPGTCPDGTLCDANADCVPPRAGVRNTDEERAYGCRCRVGWAGNGRHCGPDRDLDGWPEVALPCRQTRCRADNCPGTPNSGQEDADGDGEGDACDADADNDGVPNNPDNCPLSANPGQEDTDPDGPDYKASVYKALACPRAASVVYRVTGDACDNCPLVSNPDQTDSDGDGRGDSCDEDADNDGVPNDRDNCPTVRNRDQADTDGDGLGDACDNCPRVSNYDQVDTDRDLVGDACDDNIDRDRDGVQDNRDNCPDDPNADQLDTDSDGEGDACDFDKDNDGDNCALVPNPDQRDTNRTGVGDACREDFDGDSVPDALDVCPDNRRVYATDFRAYQTVVLDPEGDSQIDPHWVVYNKGAEIVQTMNSDPGLAVGFQHFGGVDFEGTFFVDTEVDDDYVGFVFGYQDNGHFYAVMWKKSSQTYWQATPFRAVAEPGIQLKLIHSDTGPGETLRNALWHTGHTPGQVRLLWRDPRNVGWKERVAYRWLLLHRPELGLIRLRIFESDQMVADSGNIYDSALRGGRLGVFCFSQEAIIWSDLVYRCNEALPDAAYRDLPAELRKKARRDNVTPSQVPLGPVVYSDNFVEYA</sequence>
<evidence type="ECO:0000313" key="2">
    <source>
        <dbReference type="Proteomes" id="UP000821845"/>
    </source>
</evidence>
<keyword evidence="2" id="KW-1185">Reference proteome</keyword>
<organism evidence="1 2">
    <name type="scientific">Hyalomma asiaticum</name>
    <name type="common">Tick</name>
    <dbReference type="NCBI Taxonomy" id="266040"/>
    <lineage>
        <taxon>Eukaryota</taxon>
        <taxon>Metazoa</taxon>
        <taxon>Ecdysozoa</taxon>
        <taxon>Arthropoda</taxon>
        <taxon>Chelicerata</taxon>
        <taxon>Arachnida</taxon>
        <taxon>Acari</taxon>
        <taxon>Parasitiformes</taxon>
        <taxon>Ixodida</taxon>
        <taxon>Ixodoidea</taxon>
        <taxon>Ixodidae</taxon>
        <taxon>Hyalomminae</taxon>
        <taxon>Hyalomma</taxon>
    </lineage>
</organism>
<comment type="caution">
    <text evidence="1">The sequence shown here is derived from an EMBL/GenBank/DDBJ whole genome shotgun (WGS) entry which is preliminary data.</text>
</comment>
<accession>A0ACB7RS35</accession>
<protein>
    <submittedName>
        <fullName evidence="1">Uncharacterized protein</fullName>
    </submittedName>
</protein>